<evidence type="ECO:0000313" key="2">
    <source>
        <dbReference type="EMBL" id="KAK9676950.1"/>
    </source>
</evidence>
<name>A0AAW1HKH3_SAPOF</name>
<dbReference type="PANTHER" id="PTHR34952:SF2">
    <property type="entry name" value="OS05G0113500 PROTEIN"/>
    <property type="match status" value="1"/>
</dbReference>
<reference evidence="2" key="1">
    <citation type="submission" date="2024-03" db="EMBL/GenBank/DDBJ databases">
        <title>WGS assembly of Saponaria officinalis var. Norfolk2.</title>
        <authorList>
            <person name="Jenkins J."/>
            <person name="Shu S."/>
            <person name="Grimwood J."/>
            <person name="Barry K."/>
            <person name="Goodstein D."/>
            <person name="Schmutz J."/>
            <person name="Leebens-Mack J."/>
            <person name="Osbourn A."/>
        </authorList>
    </citation>
    <scope>NUCLEOTIDE SEQUENCE [LARGE SCALE GENOMIC DNA]</scope>
    <source>
        <strain evidence="2">JIC</strain>
    </source>
</reference>
<dbReference type="Proteomes" id="UP001443914">
    <property type="component" value="Unassembled WGS sequence"/>
</dbReference>
<dbReference type="PANTHER" id="PTHR34952">
    <property type="entry name" value="OS05G0113500 PROTEIN"/>
    <property type="match status" value="1"/>
</dbReference>
<sequence>MDNFLAVKTALRSGSRGHALEQPPAIIKQHKTILQLGNILHDKLQMKDEISETSSDSPSDEDGSSGLEDENRSTTAVSSKCLHKSATFPVSAGSEKNEPEPKLDDSNAYNRSLSMPIVRKVVSAMKGSRKKEGVVPSEKLTVSWASDVYDPPPTSVSHFPKKRNQQQYSKNHKKHGKGKQKGKNTRGGGGGSGSKEKKHSNSRKTSGKSDRCSDSYADTDRVQNYKSSLEMLDFNEAGIGGHAPDPSCGSKLLGQASGTMQCVY</sequence>
<proteinExistence type="predicted"/>
<dbReference type="EMBL" id="JBDFQZ010000011">
    <property type="protein sequence ID" value="KAK9676950.1"/>
    <property type="molecule type" value="Genomic_DNA"/>
</dbReference>
<feature type="compositionally biased region" description="Basic residues" evidence="1">
    <location>
        <begin position="196"/>
        <end position="206"/>
    </location>
</feature>
<evidence type="ECO:0000256" key="1">
    <source>
        <dbReference type="SAM" id="MobiDB-lite"/>
    </source>
</evidence>
<feature type="compositionally biased region" description="Basic and acidic residues" evidence="1">
    <location>
        <begin position="207"/>
        <end position="219"/>
    </location>
</feature>
<feature type="region of interest" description="Disordered" evidence="1">
    <location>
        <begin position="145"/>
        <end position="219"/>
    </location>
</feature>
<feature type="region of interest" description="Disordered" evidence="1">
    <location>
        <begin position="45"/>
        <end position="116"/>
    </location>
</feature>
<organism evidence="2 3">
    <name type="scientific">Saponaria officinalis</name>
    <name type="common">Common soapwort</name>
    <name type="synonym">Lychnis saponaria</name>
    <dbReference type="NCBI Taxonomy" id="3572"/>
    <lineage>
        <taxon>Eukaryota</taxon>
        <taxon>Viridiplantae</taxon>
        <taxon>Streptophyta</taxon>
        <taxon>Embryophyta</taxon>
        <taxon>Tracheophyta</taxon>
        <taxon>Spermatophyta</taxon>
        <taxon>Magnoliopsida</taxon>
        <taxon>eudicotyledons</taxon>
        <taxon>Gunneridae</taxon>
        <taxon>Pentapetalae</taxon>
        <taxon>Caryophyllales</taxon>
        <taxon>Caryophyllaceae</taxon>
        <taxon>Caryophylleae</taxon>
        <taxon>Saponaria</taxon>
    </lineage>
</organism>
<comment type="caution">
    <text evidence="2">The sequence shown here is derived from an EMBL/GenBank/DDBJ whole genome shotgun (WGS) entry which is preliminary data.</text>
</comment>
<accession>A0AAW1HKH3</accession>
<evidence type="ECO:0000313" key="3">
    <source>
        <dbReference type="Proteomes" id="UP001443914"/>
    </source>
</evidence>
<keyword evidence="3" id="KW-1185">Reference proteome</keyword>
<feature type="compositionally biased region" description="Basic and acidic residues" evidence="1">
    <location>
        <begin position="95"/>
        <end position="105"/>
    </location>
</feature>
<dbReference type="AlphaFoldDB" id="A0AAW1HKH3"/>
<gene>
    <name evidence="2" type="ORF">RND81_11G112100</name>
</gene>
<feature type="compositionally biased region" description="Basic residues" evidence="1">
    <location>
        <begin position="159"/>
        <end position="184"/>
    </location>
</feature>
<protein>
    <submittedName>
        <fullName evidence="2">Uncharacterized protein</fullName>
    </submittedName>
</protein>